<accession>A0A4C1YQE7</accession>
<sequence length="202" mass="22754">MIFEAVTKKKVVLDSCAFVDETTSLSSMYSGLFEKRTGIRATRGGHRRPRTLAIAENPPVCCWSLEWEQYTSWRRIDGREVRRLVVVFVDAKSRRYLIISRYNERTAGANRKPDVEGAMRKKPKEPPLLSPCVQTLDIHPLWSNKDIPARGTPFHCTCSLHTKTFWNGIRSGTTIEIQSDTEIGIMIGSVIRHAGGAADGSY</sequence>
<dbReference type="AlphaFoldDB" id="A0A4C1YQE7"/>
<comment type="caution">
    <text evidence="1">The sequence shown here is derived from an EMBL/GenBank/DDBJ whole genome shotgun (WGS) entry which is preliminary data.</text>
</comment>
<proteinExistence type="predicted"/>
<reference evidence="1 2" key="1">
    <citation type="journal article" date="2019" name="Commun. Biol.">
        <title>The bagworm genome reveals a unique fibroin gene that provides high tensile strength.</title>
        <authorList>
            <person name="Kono N."/>
            <person name="Nakamura H."/>
            <person name="Ohtoshi R."/>
            <person name="Tomita M."/>
            <person name="Numata K."/>
            <person name="Arakawa K."/>
        </authorList>
    </citation>
    <scope>NUCLEOTIDE SEQUENCE [LARGE SCALE GENOMIC DNA]</scope>
</reference>
<evidence type="ECO:0000313" key="1">
    <source>
        <dbReference type="EMBL" id="GBP78486.1"/>
    </source>
</evidence>
<name>A0A4C1YQE7_EUMVA</name>
<organism evidence="1 2">
    <name type="scientific">Eumeta variegata</name>
    <name type="common">Bagworm moth</name>
    <name type="synonym">Eumeta japonica</name>
    <dbReference type="NCBI Taxonomy" id="151549"/>
    <lineage>
        <taxon>Eukaryota</taxon>
        <taxon>Metazoa</taxon>
        <taxon>Ecdysozoa</taxon>
        <taxon>Arthropoda</taxon>
        <taxon>Hexapoda</taxon>
        <taxon>Insecta</taxon>
        <taxon>Pterygota</taxon>
        <taxon>Neoptera</taxon>
        <taxon>Endopterygota</taxon>
        <taxon>Lepidoptera</taxon>
        <taxon>Glossata</taxon>
        <taxon>Ditrysia</taxon>
        <taxon>Tineoidea</taxon>
        <taxon>Psychidae</taxon>
        <taxon>Oiketicinae</taxon>
        <taxon>Eumeta</taxon>
    </lineage>
</organism>
<protein>
    <submittedName>
        <fullName evidence="1">Uncharacterized protein</fullName>
    </submittedName>
</protein>
<dbReference type="EMBL" id="BGZK01001371">
    <property type="protein sequence ID" value="GBP78486.1"/>
    <property type="molecule type" value="Genomic_DNA"/>
</dbReference>
<evidence type="ECO:0000313" key="2">
    <source>
        <dbReference type="Proteomes" id="UP000299102"/>
    </source>
</evidence>
<gene>
    <name evidence="1" type="ORF">EVAR_67240_1</name>
</gene>
<dbReference type="Proteomes" id="UP000299102">
    <property type="component" value="Unassembled WGS sequence"/>
</dbReference>
<keyword evidence="2" id="KW-1185">Reference proteome</keyword>